<evidence type="ECO:0000259" key="6">
    <source>
        <dbReference type="PROSITE" id="PS50011"/>
    </source>
</evidence>
<evidence type="ECO:0000256" key="2">
    <source>
        <dbReference type="ARBA" id="ARBA00022679"/>
    </source>
</evidence>
<name>A0ABQ9LUU6_HEVBR</name>
<keyword evidence="8" id="KW-1185">Reference proteome</keyword>
<proteinExistence type="predicted"/>
<reference evidence="7" key="1">
    <citation type="journal article" date="2023" name="Plant Biotechnol. J.">
        <title>Chromosome-level wild Hevea brasiliensis genome provides new tools for genomic-assisted breeding and valuable loci to elevate rubber yield.</title>
        <authorList>
            <person name="Cheng H."/>
            <person name="Song X."/>
            <person name="Hu Y."/>
            <person name="Wu T."/>
            <person name="Yang Q."/>
            <person name="An Z."/>
            <person name="Feng S."/>
            <person name="Deng Z."/>
            <person name="Wu W."/>
            <person name="Zeng X."/>
            <person name="Tu M."/>
            <person name="Wang X."/>
            <person name="Huang H."/>
        </authorList>
    </citation>
    <scope>NUCLEOTIDE SEQUENCE</scope>
    <source>
        <strain evidence="7">MT/VB/25A 57/8</strain>
    </source>
</reference>
<evidence type="ECO:0000313" key="8">
    <source>
        <dbReference type="Proteomes" id="UP001174677"/>
    </source>
</evidence>
<sequence>MNQKINQSKQIAMVVLEGIKVSTKDTGVAPLCRAMRDVVNPDDEIIVLALLPVNNTSELLSIAGGGEGRQCNQSLEADPRIRFLQEEISQRKEVYLRVFRPFYNRCKTNGVKFQVKIASGFLPKDIIIEEANNVRATWIVMDRCFARHLTFRLSRTDCNLSLVSDDEEATVNCLPANEAPEGSTARDIAGNPKFPNLRNGSISVQIVSDCNSLPAVNSECQPCSPFLPKSICKESENQTISEPEPCGESESPKGAISPETICVQRSKQDTMSTKINFLLGQPLQLTWEVILEITQGFKSRIWNGLNRNYTTYYGYMEDDQSIVLVKRFNGNSGSILEAEMNASLFLHHKNILSMIGYHRSEHEIVLVFPVATEGTLDRHISDLSRQPWGLTFEDKLKIAIETAQGIRYMHEECPRGPIAHSQIHPSNIFLRSDLQPMISGFEHATWLQLKREYPAFANRYQLEDYLDHGSIVLIKSDILSFGVLLLRLFCRRSVPQDDTIMIEWARPLLLDRAFHLLVEEDSDDLDMHAIFRVMSAARMCTMSKPISRPSISEEKIFVLYNHLHQRAVHKRE</sequence>
<dbReference type="InterPro" id="IPR000719">
    <property type="entry name" value="Prot_kinase_dom"/>
</dbReference>
<feature type="domain" description="Protein kinase" evidence="6">
    <location>
        <begin position="287"/>
        <end position="558"/>
    </location>
</feature>
<dbReference type="Gene3D" id="1.10.510.10">
    <property type="entry name" value="Transferase(Phosphotransferase) domain 1"/>
    <property type="match status" value="1"/>
</dbReference>
<dbReference type="SUPFAM" id="SSF56112">
    <property type="entry name" value="Protein kinase-like (PK-like)"/>
    <property type="match status" value="1"/>
</dbReference>
<dbReference type="Gene3D" id="3.30.200.20">
    <property type="entry name" value="Phosphorylase Kinase, domain 1"/>
    <property type="match status" value="1"/>
</dbReference>
<evidence type="ECO:0000256" key="3">
    <source>
        <dbReference type="ARBA" id="ARBA00022741"/>
    </source>
</evidence>
<dbReference type="InterPro" id="IPR052101">
    <property type="entry name" value="Plant_StressResp_Kinase"/>
</dbReference>
<dbReference type="PANTHER" id="PTHR47983:SF23">
    <property type="entry name" value="PROLINE-RICH RECEPTOR-LIKE PROTEIN KINASE PERK13"/>
    <property type="match status" value="1"/>
</dbReference>
<keyword evidence="4" id="KW-0418">Kinase</keyword>
<dbReference type="Pfam" id="PF00069">
    <property type="entry name" value="Pkinase"/>
    <property type="match status" value="1"/>
</dbReference>
<protein>
    <recommendedName>
        <fullName evidence="6">Protein kinase domain-containing protein</fullName>
    </recommendedName>
</protein>
<keyword evidence="2" id="KW-0808">Transferase</keyword>
<evidence type="ECO:0000256" key="4">
    <source>
        <dbReference type="ARBA" id="ARBA00022777"/>
    </source>
</evidence>
<dbReference type="Proteomes" id="UP001174677">
    <property type="component" value="Chromosome 9"/>
</dbReference>
<evidence type="ECO:0000256" key="1">
    <source>
        <dbReference type="ARBA" id="ARBA00022553"/>
    </source>
</evidence>
<keyword evidence="3" id="KW-0547">Nucleotide-binding</keyword>
<dbReference type="PROSITE" id="PS50011">
    <property type="entry name" value="PROTEIN_KINASE_DOM"/>
    <property type="match status" value="1"/>
</dbReference>
<gene>
    <name evidence="7" type="ORF">P3X46_015099</name>
</gene>
<dbReference type="PANTHER" id="PTHR47983">
    <property type="entry name" value="PTO-INTERACTING PROTEIN 1-LIKE"/>
    <property type="match status" value="1"/>
</dbReference>
<keyword evidence="1" id="KW-0597">Phosphoprotein</keyword>
<evidence type="ECO:0000256" key="5">
    <source>
        <dbReference type="ARBA" id="ARBA00022840"/>
    </source>
</evidence>
<evidence type="ECO:0000313" key="7">
    <source>
        <dbReference type="EMBL" id="KAJ9171784.1"/>
    </source>
</evidence>
<dbReference type="EMBL" id="JARPOI010000009">
    <property type="protein sequence ID" value="KAJ9171784.1"/>
    <property type="molecule type" value="Genomic_DNA"/>
</dbReference>
<keyword evidence="5" id="KW-0067">ATP-binding</keyword>
<dbReference type="InterPro" id="IPR011009">
    <property type="entry name" value="Kinase-like_dom_sf"/>
</dbReference>
<organism evidence="7 8">
    <name type="scientific">Hevea brasiliensis</name>
    <name type="common">Para rubber tree</name>
    <name type="synonym">Siphonia brasiliensis</name>
    <dbReference type="NCBI Taxonomy" id="3981"/>
    <lineage>
        <taxon>Eukaryota</taxon>
        <taxon>Viridiplantae</taxon>
        <taxon>Streptophyta</taxon>
        <taxon>Embryophyta</taxon>
        <taxon>Tracheophyta</taxon>
        <taxon>Spermatophyta</taxon>
        <taxon>Magnoliopsida</taxon>
        <taxon>eudicotyledons</taxon>
        <taxon>Gunneridae</taxon>
        <taxon>Pentapetalae</taxon>
        <taxon>rosids</taxon>
        <taxon>fabids</taxon>
        <taxon>Malpighiales</taxon>
        <taxon>Euphorbiaceae</taxon>
        <taxon>Crotonoideae</taxon>
        <taxon>Micrandreae</taxon>
        <taxon>Hevea</taxon>
    </lineage>
</organism>
<comment type="caution">
    <text evidence="7">The sequence shown here is derived from an EMBL/GenBank/DDBJ whole genome shotgun (WGS) entry which is preliminary data.</text>
</comment>
<accession>A0ABQ9LUU6</accession>